<protein>
    <recommendedName>
        <fullName evidence="1">FAT domain-containing protein</fullName>
    </recommendedName>
</protein>
<proteinExistence type="predicted"/>
<name>A0A6A0AFP6_HAELA</name>
<sequence length="151" mass="16283">ASVQLAALRLAPDLAQAWLHWGLALMTWAKDAKQQQPSPTQPTPPQEGGVVIRHGGHLEAELGSCLDRSPPGVWQGLAPQLFAQLQHKQPGVRRLVLRLVQQVAAAAPFAVLYPALAEVQAAQRAGAAAAEEVQVLLHGLEENYKPLYIML</sequence>
<evidence type="ECO:0000259" key="1">
    <source>
        <dbReference type="PROSITE" id="PS51189"/>
    </source>
</evidence>
<evidence type="ECO:0000313" key="3">
    <source>
        <dbReference type="Proteomes" id="UP000485058"/>
    </source>
</evidence>
<gene>
    <name evidence="2" type="ORF">HaLaN_30537</name>
</gene>
<dbReference type="Proteomes" id="UP000485058">
    <property type="component" value="Unassembled WGS sequence"/>
</dbReference>
<comment type="caution">
    <text evidence="2">The sequence shown here is derived from an EMBL/GenBank/DDBJ whole genome shotgun (WGS) entry which is preliminary data.</text>
</comment>
<dbReference type="AlphaFoldDB" id="A0A6A0AFP6"/>
<keyword evidence="3" id="KW-1185">Reference proteome</keyword>
<accession>A0A6A0AFP6</accession>
<organism evidence="2 3">
    <name type="scientific">Haematococcus lacustris</name>
    <name type="common">Green alga</name>
    <name type="synonym">Haematococcus pluvialis</name>
    <dbReference type="NCBI Taxonomy" id="44745"/>
    <lineage>
        <taxon>Eukaryota</taxon>
        <taxon>Viridiplantae</taxon>
        <taxon>Chlorophyta</taxon>
        <taxon>core chlorophytes</taxon>
        <taxon>Chlorophyceae</taxon>
        <taxon>CS clade</taxon>
        <taxon>Chlamydomonadales</taxon>
        <taxon>Haematococcaceae</taxon>
        <taxon>Haematococcus</taxon>
    </lineage>
</organism>
<dbReference type="PROSITE" id="PS51189">
    <property type="entry name" value="FAT"/>
    <property type="match status" value="1"/>
</dbReference>
<feature type="non-terminal residue" evidence="2">
    <location>
        <position position="1"/>
    </location>
</feature>
<evidence type="ECO:0000313" key="2">
    <source>
        <dbReference type="EMBL" id="GFH31478.1"/>
    </source>
</evidence>
<dbReference type="EMBL" id="BLLF01005661">
    <property type="protein sequence ID" value="GFH31478.1"/>
    <property type="molecule type" value="Genomic_DNA"/>
</dbReference>
<feature type="domain" description="FAT" evidence="1">
    <location>
        <begin position="1"/>
        <end position="121"/>
    </location>
</feature>
<reference evidence="2 3" key="1">
    <citation type="submission" date="2020-02" db="EMBL/GenBank/DDBJ databases">
        <title>Draft genome sequence of Haematococcus lacustris strain NIES-144.</title>
        <authorList>
            <person name="Morimoto D."/>
            <person name="Nakagawa S."/>
            <person name="Yoshida T."/>
            <person name="Sawayama S."/>
        </authorList>
    </citation>
    <scope>NUCLEOTIDE SEQUENCE [LARGE SCALE GENOMIC DNA]</scope>
    <source>
        <strain evidence="2 3">NIES-144</strain>
    </source>
</reference>
<dbReference type="InterPro" id="IPR014009">
    <property type="entry name" value="PIK_FAT"/>
</dbReference>